<dbReference type="STRING" id="471852.Tcur_0061"/>
<sequence length="69" mass="7532">MYGWIWRHLPGRGPVRALIAAGLVAVAVLLLWYVVFPWAESKVRFDENTVEGGSVGTPGPAPARTADER</sequence>
<reference evidence="3 4" key="1">
    <citation type="journal article" date="2011" name="Stand. Genomic Sci.">
        <title>Complete genome sequence of Thermomonospora curvata type strain (B9).</title>
        <authorList>
            <person name="Chertkov O."/>
            <person name="Sikorski J."/>
            <person name="Nolan M."/>
            <person name="Lapidus A."/>
            <person name="Lucas S."/>
            <person name="Del Rio T.G."/>
            <person name="Tice H."/>
            <person name="Cheng J.F."/>
            <person name="Goodwin L."/>
            <person name="Pitluck S."/>
            <person name="Liolios K."/>
            <person name="Ivanova N."/>
            <person name="Mavromatis K."/>
            <person name="Mikhailova N."/>
            <person name="Ovchinnikova G."/>
            <person name="Pati A."/>
            <person name="Chen A."/>
            <person name="Palaniappan K."/>
            <person name="Djao O.D."/>
            <person name="Land M."/>
            <person name="Hauser L."/>
            <person name="Chang Y.J."/>
            <person name="Jeffries C.D."/>
            <person name="Brettin T."/>
            <person name="Han C."/>
            <person name="Detter J.C."/>
            <person name="Rohde M."/>
            <person name="Goker M."/>
            <person name="Woyke T."/>
            <person name="Bristow J."/>
            <person name="Eisen J.A."/>
            <person name="Markowitz V."/>
            <person name="Hugenholtz P."/>
            <person name="Klenk H.P."/>
            <person name="Kyrpides N.C."/>
        </authorList>
    </citation>
    <scope>NUCLEOTIDE SEQUENCE [LARGE SCALE GENOMIC DNA]</scope>
    <source>
        <strain evidence="4">ATCC 19995 / DSM 43183 / JCM 3096 / KCTC 9072 / NBRC 15933 / NCIMB 10081 / Henssen B9</strain>
    </source>
</reference>
<evidence type="ECO:0000256" key="2">
    <source>
        <dbReference type="SAM" id="Phobius"/>
    </source>
</evidence>
<dbReference type="Proteomes" id="UP000001918">
    <property type="component" value="Chromosome"/>
</dbReference>
<name>D1ADF9_THECD</name>
<feature type="region of interest" description="Disordered" evidence="1">
    <location>
        <begin position="49"/>
        <end position="69"/>
    </location>
</feature>
<dbReference type="RefSeq" id="WP_012850453.1">
    <property type="nucleotide sequence ID" value="NC_013510.1"/>
</dbReference>
<dbReference type="HOGENOM" id="CLU_186178_2_0_11"/>
<evidence type="ECO:0000313" key="4">
    <source>
        <dbReference type="Proteomes" id="UP000001918"/>
    </source>
</evidence>
<keyword evidence="2" id="KW-0812">Transmembrane</keyword>
<dbReference type="KEGG" id="tcu:Tcur_0061"/>
<dbReference type="OrthoDB" id="3267875at2"/>
<keyword evidence="2" id="KW-0472">Membrane</keyword>
<keyword evidence="4" id="KW-1185">Reference proteome</keyword>
<proteinExistence type="predicted"/>
<organism evidence="3 4">
    <name type="scientific">Thermomonospora curvata (strain ATCC 19995 / DSM 43183 / JCM 3096 / KCTC 9072 / NBRC 15933 / NCIMB 10081 / Henssen B9)</name>
    <dbReference type="NCBI Taxonomy" id="471852"/>
    <lineage>
        <taxon>Bacteria</taxon>
        <taxon>Bacillati</taxon>
        <taxon>Actinomycetota</taxon>
        <taxon>Actinomycetes</taxon>
        <taxon>Streptosporangiales</taxon>
        <taxon>Thermomonosporaceae</taxon>
        <taxon>Thermomonospora</taxon>
    </lineage>
</organism>
<dbReference type="AlphaFoldDB" id="D1ADF9"/>
<dbReference type="EMBL" id="CP001738">
    <property type="protein sequence ID" value="ACY95669.1"/>
    <property type="molecule type" value="Genomic_DNA"/>
</dbReference>
<keyword evidence="2" id="KW-1133">Transmembrane helix</keyword>
<evidence type="ECO:0000256" key="1">
    <source>
        <dbReference type="SAM" id="MobiDB-lite"/>
    </source>
</evidence>
<gene>
    <name evidence="3" type="ordered locus">Tcur_0061</name>
</gene>
<protein>
    <submittedName>
        <fullName evidence="3">Uncharacterized protein</fullName>
    </submittedName>
</protein>
<feature type="transmembrane region" description="Helical" evidence="2">
    <location>
        <begin position="15"/>
        <end position="35"/>
    </location>
</feature>
<accession>D1ADF9</accession>
<evidence type="ECO:0000313" key="3">
    <source>
        <dbReference type="EMBL" id="ACY95669.1"/>
    </source>
</evidence>